<sequence>MSVPDLDLQRLTDQMKGMGADGLRLPPPVLEMMQAEVRDYRPAGEDGVGSALVLRFPILETFQNPMGLMQGGMLAAAVDNVIGPLSYLAAPPSVTSQLTMTYLAPVTPDLSHIDVEARLVARAGRQLVFDATVRAPDGRELAVCRASQTIVRGKRAAG</sequence>
<dbReference type="SUPFAM" id="SSF54637">
    <property type="entry name" value="Thioesterase/thiol ester dehydrase-isomerase"/>
    <property type="match status" value="1"/>
</dbReference>
<dbReference type="OrthoDB" id="9792301at2"/>
<organism evidence="2 3">
    <name type="scientific">Rubrivirga marina</name>
    <dbReference type="NCBI Taxonomy" id="1196024"/>
    <lineage>
        <taxon>Bacteria</taxon>
        <taxon>Pseudomonadati</taxon>
        <taxon>Rhodothermota</taxon>
        <taxon>Rhodothermia</taxon>
        <taxon>Rhodothermales</taxon>
        <taxon>Rubricoccaceae</taxon>
        <taxon>Rubrivirga</taxon>
    </lineage>
</organism>
<reference evidence="2 3" key="1">
    <citation type="submission" date="2016-11" db="EMBL/GenBank/DDBJ databases">
        <title>Study of marine rhodopsin-containing bacteria.</title>
        <authorList>
            <person name="Yoshizawa S."/>
            <person name="Kumagai Y."/>
            <person name="Kogure K."/>
        </authorList>
    </citation>
    <scope>NUCLEOTIDE SEQUENCE [LARGE SCALE GENOMIC DNA]</scope>
    <source>
        <strain evidence="2 3">SAORIC-28</strain>
    </source>
</reference>
<gene>
    <name evidence="2" type="ORF">BSZ37_14165</name>
</gene>
<dbReference type="GO" id="GO:0016790">
    <property type="term" value="F:thiolester hydrolase activity"/>
    <property type="evidence" value="ECO:0007669"/>
    <property type="project" value="UniProtKB-ARBA"/>
</dbReference>
<keyword evidence="3" id="KW-1185">Reference proteome</keyword>
<dbReference type="RefSeq" id="WP_095511169.1">
    <property type="nucleotide sequence ID" value="NZ_MQWD01000001.1"/>
</dbReference>
<evidence type="ECO:0000313" key="2">
    <source>
        <dbReference type="EMBL" id="PAP77502.1"/>
    </source>
</evidence>
<proteinExistence type="predicted"/>
<protein>
    <recommendedName>
        <fullName evidence="1">Thioesterase domain-containing protein</fullName>
    </recommendedName>
</protein>
<accession>A0A271J1Y2</accession>
<dbReference type="Pfam" id="PF03061">
    <property type="entry name" value="4HBT"/>
    <property type="match status" value="1"/>
</dbReference>
<feature type="domain" description="Thioesterase" evidence="1">
    <location>
        <begin position="66"/>
        <end position="141"/>
    </location>
</feature>
<comment type="caution">
    <text evidence="2">The sequence shown here is derived from an EMBL/GenBank/DDBJ whole genome shotgun (WGS) entry which is preliminary data.</text>
</comment>
<dbReference type="InterPro" id="IPR029069">
    <property type="entry name" value="HotDog_dom_sf"/>
</dbReference>
<name>A0A271J1Y2_9BACT</name>
<dbReference type="EMBL" id="MQWD01000001">
    <property type="protein sequence ID" value="PAP77502.1"/>
    <property type="molecule type" value="Genomic_DNA"/>
</dbReference>
<dbReference type="Gene3D" id="3.10.129.10">
    <property type="entry name" value="Hotdog Thioesterase"/>
    <property type="match status" value="1"/>
</dbReference>
<evidence type="ECO:0000313" key="3">
    <source>
        <dbReference type="Proteomes" id="UP000216339"/>
    </source>
</evidence>
<dbReference type="AlphaFoldDB" id="A0A271J1Y2"/>
<evidence type="ECO:0000259" key="1">
    <source>
        <dbReference type="Pfam" id="PF03061"/>
    </source>
</evidence>
<dbReference type="Proteomes" id="UP000216339">
    <property type="component" value="Unassembled WGS sequence"/>
</dbReference>
<dbReference type="InterPro" id="IPR006683">
    <property type="entry name" value="Thioestr_dom"/>
</dbReference>
<dbReference type="CDD" id="cd03443">
    <property type="entry name" value="PaaI_thioesterase"/>
    <property type="match status" value="1"/>
</dbReference>